<protein>
    <recommendedName>
        <fullName evidence="1">YqaJ viral recombinase domain-containing protein</fullName>
    </recommendedName>
</protein>
<dbReference type="InterPro" id="IPR011604">
    <property type="entry name" value="PDDEXK-like_dom_sf"/>
</dbReference>
<dbReference type="InterPro" id="IPR011335">
    <property type="entry name" value="Restrct_endonuc-II-like"/>
</dbReference>
<gene>
    <name evidence="2" type="ORF">DB313_06060</name>
</gene>
<dbReference type="Gene3D" id="3.90.320.10">
    <property type="match status" value="1"/>
</dbReference>
<accession>A0A386PQ76</accession>
<sequence length="138" mass="15690">MEFNLQRDNLKRIGASEVANIFTGERDLAQVMITILYKAFGKQQQDREETLGMKKGKLLENLGFEELTRLHGDAVQALYKNKYSNGIDKYNYFKKIDGADNLVGATIDGWFINNCEEAELLEIKCSDKNHLAVSMYGT</sequence>
<dbReference type="SUPFAM" id="SSF52980">
    <property type="entry name" value="Restriction endonuclease-like"/>
    <property type="match status" value="1"/>
</dbReference>
<dbReference type="AlphaFoldDB" id="A0A386PQ76"/>
<organism evidence="2 3">
    <name type="scientific">Borrelia turcica IST7</name>
    <dbReference type="NCBI Taxonomy" id="1104446"/>
    <lineage>
        <taxon>Bacteria</taxon>
        <taxon>Pseudomonadati</taxon>
        <taxon>Spirochaetota</taxon>
        <taxon>Spirochaetia</taxon>
        <taxon>Spirochaetales</taxon>
        <taxon>Borreliaceae</taxon>
        <taxon>Borrelia</taxon>
    </lineage>
</organism>
<reference evidence="2 3" key="1">
    <citation type="journal article" date="2018" name="Infect. Genet. Evol.">
        <title>Genome-wide analysis of Borrelia turcica and 'Candidatus Borrelia tachyglossi' shows relapsing fever-like genomes with unique genomic links to Lyme disease Borrelia.</title>
        <authorList>
            <person name="Gofton A.W."/>
            <person name="Margos G."/>
            <person name="Fingerle V."/>
            <person name="Hepner S."/>
            <person name="Loh S.M."/>
            <person name="Ryan U."/>
            <person name="Irwin P."/>
            <person name="Oskam C.L."/>
        </authorList>
    </citation>
    <scope>NUCLEOTIDE SEQUENCE [LARGE SCALE GENOMIC DNA]</scope>
    <source>
        <strain evidence="2 3">IST7</strain>
        <plasmid evidence="2">lp34</plasmid>
    </source>
</reference>
<dbReference type="Pfam" id="PF09588">
    <property type="entry name" value="YqaJ"/>
    <property type="match status" value="1"/>
</dbReference>
<geneLocation type="plasmid" evidence="2 3">
    <name>lp34</name>
</geneLocation>
<dbReference type="OrthoDB" id="351039at2"/>
<dbReference type="InterPro" id="IPR019080">
    <property type="entry name" value="YqaJ_viral_recombinase"/>
</dbReference>
<name>A0A386PQ76_9SPIR</name>
<keyword evidence="3" id="KW-1185">Reference proteome</keyword>
<evidence type="ECO:0000313" key="3">
    <source>
        <dbReference type="Proteomes" id="UP000275571"/>
    </source>
</evidence>
<dbReference type="EMBL" id="CP028890">
    <property type="protein sequence ID" value="AYE37065.1"/>
    <property type="molecule type" value="Genomic_DNA"/>
</dbReference>
<feature type="domain" description="YqaJ viral recombinase" evidence="1">
    <location>
        <begin position="10"/>
        <end position="130"/>
    </location>
</feature>
<dbReference type="KEGG" id="btur:DB313_06060"/>
<dbReference type="Proteomes" id="UP000275571">
    <property type="component" value="Plasmid lp34"/>
</dbReference>
<keyword evidence="2" id="KW-0614">Plasmid</keyword>
<proteinExistence type="predicted"/>
<evidence type="ECO:0000259" key="1">
    <source>
        <dbReference type="Pfam" id="PF09588"/>
    </source>
</evidence>
<evidence type="ECO:0000313" key="2">
    <source>
        <dbReference type="EMBL" id="AYE37065.1"/>
    </source>
</evidence>